<gene>
    <name evidence="1" type="ORF">IHE45_18G039000</name>
</gene>
<dbReference type="Proteomes" id="UP000827976">
    <property type="component" value="Chromosome 18"/>
</dbReference>
<protein>
    <submittedName>
        <fullName evidence="1">TPR-like protein</fullName>
    </submittedName>
</protein>
<dbReference type="EMBL" id="CM037028">
    <property type="protein sequence ID" value="KAH7655836.1"/>
    <property type="molecule type" value="Genomic_DNA"/>
</dbReference>
<name>A0ACB7U696_DIOAL</name>
<accession>A0ACB7U696</accession>
<proteinExistence type="predicted"/>
<keyword evidence="2" id="KW-1185">Reference proteome</keyword>
<evidence type="ECO:0000313" key="2">
    <source>
        <dbReference type="Proteomes" id="UP000827976"/>
    </source>
</evidence>
<evidence type="ECO:0000313" key="1">
    <source>
        <dbReference type="EMBL" id="KAH7655836.1"/>
    </source>
</evidence>
<sequence>MPDLSTLASTLAQMADLSTLASTIAFPPFLPFSPSSSITTYHLPNQISNKINPSLYQPNHTLHAARQPPSAFTYNSLIRTYIQDHLPYHALFLFNHMLSQCVCLPDKFTFPLVLKACSQMSALPEGMQIHSMVLKINNLSTDVYVQSCLVDVYVKCGRIDVARQVLDGMPERTVVAGNSIVDGYVKSGDMDSAYRSFIEMPERDIVSWNSLIGGCVQNSLPNEALALFLELQLSGLQPDEHTMSIMISAVSDIGLLAAGKMAHGYIMRRGLSLNGAVGVALTNMYTKCGSIGAASNVFRSIPAKNVGHWTSMIAGLAAHGLAEASLLLFSEMLRSGTKPNDITFVSVLSACSHAGLLNESLACFDLMAHFGIRPSIEHYGCLVDVLGRSGFLQEALEIINKLPMKPNMVIWSTLLAACRNHGNVEIAEIAAKNLIQIQPSYGGGYLLLSNLYARIGKRKDSAKLRMMMEERRAEKVHGFSSIEINGSVHEFVAGDKYHLQSREIYEMLDEMKCNLLSAGYQPEACDLT</sequence>
<comment type="caution">
    <text evidence="1">The sequence shown here is derived from an EMBL/GenBank/DDBJ whole genome shotgun (WGS) entry which is preliminary data.</text>
</comment>
<organism evidence="1 2">
    <name type="scientific">Dioscorea alata</name>
    <name type="common">Purple yam</name>
    <dbReference type="NCBI Taxonomy" id="55571"/>
    <lineage>
        <taxon>Eukaryota</taxon>
        <taxon>Viridiplantae</taxon>
        <taxon>Streptophyta</taxon>
        <taxon>Embryophyta</taxon>
        <taxon>Tracheophyta</taxon>
        <taxon>Spermatophyta</taxon>
        <taxon>Magnoliopsida</taxon>
        <taxon>Liliopsida</taxon>
        <taxon>Dioscoreales</taxon>
        <taxon>Dioscoreaceae</taxon>
        <taxon>Dioscorea</taxon>
    </lineage>
</organism>
<reference evidence="2" key="1">
    <citation type="journal article" date="2022" name="Nat. Commun.">
        <title>Chromosome evolution and the genetic basis of agronomically important traits in greater yam.</title>
        <authorList>
            <person name="Bredeson J.V."/>
            <person name="Lyons J.B."/>
            <person name="Oniyinde I.O."/>
            <person name="Okereke N.R."/>
            <person name="Kolade O."/>
            <person name="Nnabue I."/>
            <person name="Nwadili C.O."/>
            <person name="Hribova E."/>
            <person name="Parker M."/>
            <person name="Nwogha J."/>
            <person name="Shu S."/>
            <person name="Carlson J."/>
            <person name="Kariba R."/>
            <person name="Muthemba S."/>
            <person name="Knop K."/>
            <person name="Barton G.J."/>
            <person name="Sherwood A.V."/>
            <person name="Lopez-Montes A."/>
            <person name="Asiedu R."/>
            <person name="Jamnadass R."/>
            <person name="Muchugi A."/>
            <person name="Goodstein D."/>
            <person name="Egesi C.N."/>
            <person name="Featherston J."/>
            <person name="Asfaw A."/>
            <person name="Simpson G.G."/>
            <person name="Dolezel J."/>
            <person name="Hendre P.S."/>
            <person name="Van Deynze A."/>
            <person name="Kumar P.L."/>
            <person name="Obidiegwu J.E."/>
            <person name="Bhattacharjee R."/>
            <person name="Rokhsar D.S."/>
        </authorList>
    </citation>
    <scope>NUCLEOTIDE SEQUENCE [LARGE SCALE GENOMIC DNA]</scope>
    <source>
        <strain evidence="2">cv. TDa95/00328</strain>
    </source>
</reference>